<keyword evidence="2" id="KW-1185">Reference proteome</keyword>
<reference evidence="1" key="1">
    <citation type="submission" date="2018-01" db="EMBL/GenBank/DDBJ databases">
        <title>Genomic characterization of Leptospira inadai serogroup Lyme isolated from captured rat in Brazil and comparative analysis with human reference strain.</title>
        <authorList>
            <person name="Moreno L.Z."/>
            <person name="Loureiro A.P."/>
            <person name="Miraglia F."/>
            <person name="Kremer F.S."/>
            <person name="Eslabao M.R."/>
            <person name="Dellagostin O.A."/>
            <person name="Lilenbaum W."/>
            <person name="Moreno A.M."/>
        </authorList>
    </citation>
    <scope>NUCLEOTIDE SEQUENCE [LARGE SCALE GENOMIC DNA]</scope>
    <source>
        <strain evidence="1">M34/99</strain>
    </source>
</reference>
<protein>
    <submittedName>
        <fullName evidence="1">Uncharacterized protein</fullName>
    </submittedName>
</protein>
<dbReference type="Proteomes" id="UP000094669">
    <property type="component" value="Unassembled WGS sequence"/>
</dbReference>
<gene>
    <name evidence="1" type="ORF">BES34_002650</name>
</gene>
<dbReference type="RefSeq" id="WP_010418421.1">
    <property type="nucleotide sequence ID" value="NZ_MCRM02000002.1"/>
</dbReference>
<dbReference type="SUPFAM" id="SSF53756">
    <property type="entry name" value="UDP-Glycosyltransferase/glycogen phosphorylase"/>
    <property type="match status" value="1"/>
</dbReference>
<evidence type="ECO:0000313" key="1">
    <source>
        <dbReference type="EMBL" id="PNV76508.1"/>
    </source>
</evidence>
<organism evidence="1 2">
    <name type="scientific">Leptospira inadai serovar Lyme</name>
    <dbReference type="NCBI Taxonomy" id="293084"/>
    <lineage>
        <taxon>Bacteria</taxon>
        <taxon>Pseudomonadati</taxon>
        <taxon>Spirochaetota</taxon>
        <taxon>Spirochaetia</taxon>
        <taxon>Leptospirales</taxon>
        <taxon>Leptospiraceae</taxon>
        <taxon>Leptospira</taxon>
    </lineage>
</organism>
<accession>A0ABX4YMK0</accession>
<proteinExistence type="predicted"/>
<name>A0ABX4YMK0_9LEPT</name>
<comment type="caution">
    <text evidence="1">The sequence shown here is derived from an EMBL/GenBank/DDBJ whole genome shotgun (WGS) entry which is preliminary data.</text>
</comment>
<evidence type="ECO:0000313" key="2">
    <source>
        <dbReference type="Proteomes" id="UP000094669"/>
    </source>
</evidence>
<sequence length="558" mass="64319">MKIGVLLSHPKDLSYVKKKLPAEVHLYAHEIQTALFLPDEKISYFFEPSSSSNELEQLTRFLTFNWHRDEEGADFLFAVGISPGQIMAGSLWVAFASFYREWDALKRLFSVRNLDKLLVSKNENERFLRIIQRFPANFEIFDPGHNEPSLIPSCNDRILGSFPFIDARAAIVSLIQKPILGNLKGKTLFLSEWTFKKRVVRWEHTLLMNGKNILKSAYISGKSDFENEGEARFPSTLPETINGKLIFDKITLFGQSWDQALCDLIAEDIQLRYKRYRSYFIKTWSIYRSLLERYKPVRVVLPGELFEPYIILAQIARDMKIETVLCVDGYPVTVSGPFLKTENNIDWIFDRILAAGQATEDHYLSMDFPITRIIKIKPTIIDTLEDQKPVSTEEKFDAIVMTWSPFHYNPASREESSIHIVLDVVRSLKSMGFKKIGIKVKSVGPEKEIYDLLSTEGDILDNIEILTGMWYQHVLKAKIVIGGFSSGMLETSYCRIPYFTYEPYENGYSDWWVEQSVIIKKDGVARTLPALEKNIKEGYTGITSDREYLFQGPMFAVW</sequence>
<dbReference type="EMBL" id="MCRM02000002">
    <property type="protein sequence ID" value="PNV76508.1"/>
    <property type="molecule type" value="Genomic_DNA"/>
</dbReference>